<name>A0AAD9MQJ9_9ANNE</name>
<gene>
    <name evidence="1" type="ORF">LSH36_1043g00005</name>
</gene>
<dbReference type="Proteomes" id="UP001208570">
    <property type="component" value="Unassembled WGS sequence"/>
</dbReference>
<dbReference type="InterPro" id="IPR027267">
    <property type="entry name" value="AH/BAR_dom_sf"/>
</dbReference>
<keyword evidence="2" id="KW-1185">Reference proteome</keyword>
<sequence length="350" mass="40314">MQRYPIFSVAEFAQRISSAHEQFALQIQNIVDVFRKRNQELTKESTLMSGSGRRRGFSIRRPGEYQSTLSIAWEALLHETQADAQTHADTANLLIKNVCNPLLDIGTYKKSQSKKLFTFRESFESLLTAGENDLHKYHTAYVDAYQLYRSNLNTRDSAKFTSAYNNAHNEYILQLKMTNCLEDEYHQTALPYLLEELEEIHIDLANTLNGAIESHALLILTKAADQSKRFEGILKICNKEVNPKTDVHNFLSTLSEKMVPYQAKRYAYVPPDPNISTTEFNKNVEGFWQNPDILVNNQVGVHKQQVVIDRFTETNVANKRQQLQKEAMELTSYIKQNQDVTHTLMNVCQR</sequence>
<dbReference type="AlphaFoldDB" id="A0AAD9MQJ9"/>
<proteinExistence type="predicted"/>
<dbReference type="SUPFAM" id="SSF103657">
    <property type="entry name" value="BAR/IMD domain-like"/>
    <property type="match status" value="1"/>
</dbReference>
<protein>
    <submittedName>
        <fullName evidence="1">Uncharacterized protein</fullName>
    </submittedName>
</protein>
<dbReference type="Gene3D" id="1.20.1270.60">
    <property type="entry name" value="Arfaptin homology (AH) domain/BAR domain"/>
    <property type="match status" value="1"/>
</dbReference>
<organism evidence="1 2">
    <name type="scientific">Paralvinella palmiformis</name>
    <dbReference type="NCBI Taxonomy" id="53620"/>
    <lineage>
        <taxon>Eukaryota</taxon>
        <taxon>Metazoa</taxon>
        <taxon>Spiralia</taxon>
        <taxon>Lophotrochozoa</taxon>
        <taxon>Annelida</taxon>
        <taxon>Polychaeta</taxon>
        <taxon>Sedentaria</taxon>
        <taxon>Canalipalpata</taxon>
        <taxon>Terebellida</taxon>
        <taxon>Terebelliformia</taxon>
        <taxon>Alvinellidae</taxon>
        <taxon>Paralvinella</taxon>
    </lineage>
</organism>
<reference evidence="1" key="1">
    <citation type="journal article" date="2023" name="Mol. Biol. Evol.">
        <title>Third-Generation Sequencing Reveals the Adaptive Role of the Epigenome in Three Deep-Sea Polychaetes.</title>
        <authorList>
            <person name="Perez M."/>
            <person name="Aroh O."/>
            <person name="Sun Y."/>
            <person name="Lan Y."/>
            <person name="Juniper S.K."/>
            <person name="Young C.R."/>
            <person name="Angers B."/>
            <person name="Qian P.Y."/>
        </authorList>
    </citation>
    <scope>NUCLEOTIDE SEQUENCE</scope>
    <source>
        <strain evidence="1">P08H-3</strain>
    </source>
</reference>
<evidence type="ECO:0000313" key="1">
    <source>
        <dbReference type="EMBL" id="KAK2141775.1"/>
    </source>
</evidence>
<accession>A0AAD9MQJ9</accession>
<dbReference type="EMBL" id="JAODUP010001043">
    <property type="protein sequence ID" value="KAK2141775.1"/>
    <property type="molecule type" value="Genomic_DNA"/>
</dbReference>
<evidence type="ECO:0000313" key="2">
    <source>
        <dbReference type="Proteomes" id="UP001208570"/>
    </source>
</evidence>
<comment type="caution">
    <text evidence="1">The sequence shown here is derived from an EMBL/GenBank/DDBJ whole genome shotgun (WGS) entry which is preliminary data.</text>
</comment>